<accession>A0A8J5H7U5</accession>
<dbReference type="CDD" id="cd16872">
    <property type="entry name" value="ARID_HMGB9-like"/>
    <property type="match status" value="1"/>
</dbReference>
<evidence type="ECO:0000256" key="5">
    <source>
        <dbReference type="ARBA" id="ARBA00054600"/>
    </source>
</evidence>
<dbReference type="Proteomes" id="UP000734854">
    <property type="component" value="Unassembled WGS sequence"/>
</dbReference>
<keyword evidence="11" id="KW-1185">Reference proteome</keyword>
<dbReference type="Gene3D" id="1.10.30.10">
    <property type="entry name" value="High mobility group box domain"/>
    <property type="match status" value="1"/>
</dbReference>
<dbReference type="SMART" id="SM00501">
    <property type="entry name" value="BRIGHT"/>
    <property type="match status" value="1"/>
</dbReference>
<feature type="domain" description="HMG box" evidence="8">
    <location>
        <begin position="276"/>
        <end position="343"/>
    </location>
</feature>
<protein>
    <submittedName>
        <fullName evidence="10">Uncharacterized protein</fullName>
    </submittedName>
</protein>
<dbReference type="InterPro" id="IPR045303">
    <property type="entry name" value="ARID_HMGB9-like"/>
</dbReference>
<dbReference type="PROSITE" id="PS50118">
    <property type="entry name" value="HMG_BOX_2"/>
    <property type="match status" value="1"/>
</dbReference>
<dbReference type="EMBL" id="JACMSC010000006">
    <property type="protein sequence ID" value="KAG6517635.1"/>
    <property type="molecule type" value="Genomic_DNA"/>
</dbReference>
<dbReference type="Pfam" id="PF01388">
    <property type="entry name" value="ARID"/>
    <property type="match status" value="1"/>
</dbReference>
<dbReference type="SMART" id="SM00398">
    <property type="entry name" value="HMG"/>
    <property type="match status" value="1"/>
</dbReference>
<dbReference type="PROSITE" id="PS51011">
    <property type="entry name" value="ARID"/>
    <property type="match status" value="1"/>
</dbReference>
<evidence type="ECO:0000313" key="11">
    <source>
        <dbReference type="Proteomes" id="UP000734854"/>
    </source>
</evidence>
<reference evidence="10 11" key="1">
    <citation type="submission" date="2020-08" db="EMBL/GenBank/DDBJ databases">
        <title>Plant Genome Project.</title>
        <authorList>
            <person name="Zhang R.-G."/>
        </authorList>
    </citation>
    <scope>NUCLEOTIDE SEQUENCE [LARGE SCALE GENOMIC DNA]</scope>
    <source>
        <tissue evidence="10">Rhizome</tissue>
    </source>
</reference>
<sequence>MEMSDAAEKDKGIEKRKEVAQCDFDAQQAANYRAYPKPLAKYEDVVADPELFKETLMKLHADMGTKFMVPIIGGKGLDLHLLFVEVTSRGGIEKVVSEKRWREVTAAFSFPSTATNASFILRKYYLSLLHHYEQIYLFGSEGWNPLNAPSNTSATSVASRKSLEPLKIYPEALTTPSKRRRNNGEFFGRHFCNNTSGLSSPTYTPVVGVIDGKFEHGYFVTVNVGSEKLKGILYHVPEHTAEQDPLSSICADDGNLASPRNHQHQLKLSMLDPNPAKQDNGGYNCFFAEQRAKLLPLHPGQDTEISRIISVSWNGLSEAEKAVYQERGMKEKERHESEMILSESLKPGPLVYDPSLPMQQLPVKPVENVDAKSQKPDVNMKASDDQNDCSSNDINSGGASSQIHPEIESPASVRSAIVSTCSAMASSRAIASEAVAHHLVRECLVCGCFAGDHKLIGCWSLGEVASDSRAIIARCLVDHHSSG</sequence>
<keyword evidence="4 6" id="KW-0539">Nucleus</keyword>
<evidence type="ECO:0000256" key="3">
    <source>
        <dbReference type="ARBA" id="ARBA00023163"/>
    </source>
</evidence>
<evidence type="ECO:0000256" key="2">
    <source>
        <dbReference type="ARBA" id="ARBA00023125"/>
    </source>
</evidence>
<dbReference type="SUPFAM" id="SSF47095">
    <property type="entry name" value="HMG-box"/>
    <property type="match status" value="1"/>
</dbReference>
<feature type="domain" description="ARID" evidence="9">
    <location>
        <begin position="46"/>
        <end position="137"/>
    </location>
</feature>
<comment type="function">
    <text evidence="5">Binds preferentially DNA with A/T-rich content.</text>
</comment>
<dbReference type="Gene3D" id="1.10.150.60">
    <property type="entry name" value="ARID DNA-binding domain"/>
    <property type="match status" value="1"/>
</dbReference>
<dbReference type="FunFam" id="1.10.150.60:FF:000022">
    <property type="entry name" value="High mobility group B protein 15"/>
    <property type="match status" value="1"/>
</dbReference>
<keyword evidence="3" id="KW-0804">Transcription</keyword>
<feature type="region of interest" description="Disordered" evidence="7">
    <location>
        <begin position="368"/>
        <end position="404"/>
    </location>
</feature>
<dbReference type="InterPro" id="IPR009071">
    <property type="entry name" value="HMG_box_dom"/>
</dbReference>
<keyword evidence="2 6" id="KW-0238">DNA-binding</keyword>
<feature type="compositionally biased region" description="Polar residues" evidence="7">
    <location>
        <begin position="388"/>
        <end position="403"/>
    </location>
</feature>
<dbReference type="GO" id="GO:0003677">
    <property type="term" value="F:DNA binding"/>
    <property type="evidence" value="ECO:0007669"/>
    <property type="project" value="UniProtKB-UniRule"/>
</dbReference>
<evidence type="ECO:0000256" key="4">
    <source>
        <dbReference type="ARBA" id="ARBA00023242"/>
    </source>
</evidence>
<dbReference type="AlphaFoldDB" id="A0A8J5H7U5"/>
<dbReference type="InterPro" id="IPR036910">
    <property type="entry name" value="HMG_box_dom_sf"/>
</dbReference>
<comment type="caution">
    <text evidence="10">The sequence shown here is derived from an EMBL/GenBank/DDBJ whole genome shotgun (WGS) entry which is preliminary data.</text>
</comment>
<evidence type="ECO:0000259" key="8">
    <source>
        <dbReference type="PROSITE" id="PS50118"/>
    </source>
</evidence>
<feature type="DNA-binding region" description="HMG box" evidence="6">
    <location>
        <begin position="276"/>
        <end position="343"/>
    </location>
</feature>
<organism evidence="10 11">
    <name type="scientific">Zingiber officinale</name>
    <name type="common">Ginger</name>
    <name type="synonym">Amomum zingiber</name>
    <dbReference type="NCBI Taxonomy" id="94328"/>
    <lineage>
        <taxon>Eukaryota</taxon>
        <taxon>Viridiplantae</taxon>
        <taxon>Streptophyta</taxon>
        <taxon>Embryophyta</taxon>
        <taxon>Tracheophyta</taxon>
        <taxon>Spermatophyta</taxon>
        <taxon>Magnoliopsida</taxon>
        <taxon>Liliopsida</taxon>
        <taxon>Zingiberales</taxon>
        <taxon>Zingiberaceae</taxon>
        <taxon>Zingiber</taxon>
    </lineage>
</organism>
<keyword evidence="1" id="KW-0805">Transcription regulation</keyword>
<dbReference type="CDD" id="cd22009">
    <property type="entry name" value="HMG-box_AtHMGB9-like"/>
    <property type="match status" value="1"/>
</dbReference>
<dbReference type="PANTHER" id="PTHR46691:SF3">
    <property type="entry name" value="HIGH MOBILITY GROUP B PROTEIN 15"/>
    <property type="match status" value="1"/>
</dbReference>
<dbReference type="SUPFAM" id="SSF46774">
    <property type="entry name" value="ARID-like"/>
    <property type="match status" value="1"/>
</dbReference>
<dbReference type="InterPro" id="IPR001606">
    <property type="entry name" value="ARID_dom"/>
</dbReference>
<dbReference type="InterPro" id="IPR036431">
    <property type="entry name" value="ARID_dom_sf"/>
</dbReference>
<dbReference type="GO" id="GO:0005634">
    <property type="term" value="C:nucleus"/>
    <property type="evidence" value="ECO:0007669"/>
    <property type="project" value="UniProtKB-UniRule"/>
</dbReference>
<evidence type="ECO:0000259" key="9">
    <source>
        <dbReference type="PROSITE" id="PS51011"/>
    </source>
</evidence>
<dbReference type="PANTHER" id="PTHR46691">
    <property type="entry name" value="HIGH MOBILITY GROUP B PROTEIN 9"/>
    <property type="match status" value="1"/>
</dbReference>
<evidence type="ECO:0000256" key="1">
    <source>
        <dbReference type="ARBA" id="ARBA00023015"/>
    </source>
</evidence>
<evidence type="ECO:0000256" key="6">
    <source>
        <dbReference type="PROSITE-ProRule" id="PRU00267"/>
    </source>
</evidence>
<gene>
    <name evidence="10" type="ORF">ZIOFF_021031</name>
</gene>
<evidence type="ECO:0000256" key="7">
    <source>
        <dbReference type="SAM" id="MobiDB-lite"/>
    </source>
</evidence>
<name>A0A8J5H7U5_ZINOF</name>
<evidence type="ECO:0000313" key="10">
    <source>
        <dbReference type="EMBL" id="KAG6517635.1"/>
    </source>
</evidence>
<proteinExistence type="predicted"/>
<dbReference type="SMART" id="SM01014">
    <property type="entry name" value="ARID"/>
    <property type="match status" value="1"/>
</dbReference>
<dbReference type="Pfam" id="PF00505">
    <property type="entry name" value="HMG_box"/>
    <property type="match status" value="1"/>
</dbReference>